<evidence type="ECO:0000256" key="1">
    <source>
        <dbReference type="SAM" id="MobiDB-lite"/>
    </source>
</evidence>
<comment type="caution">
    <text evidence="2">The sequence shown here is derived from an EMBL/GenBank/DDBJ whole genome shotgun (WGS) entry which is preliminary data.</text>
</comment>
<feature type="non-terminal residue" evidence="2">
    <location>
        <position position="1"/>
    </location>
</feature>
<name>A0ABD0KLZ4_9CAEN</name>
<feature type="region of interest" description="Disordered" evidence="1">
    <location>
        <begin position="1"/>
        <end position="23"/>
    </location>
</feature>
<accession>A0ABD0KLZ4</accession>
<sequence length="208" mass="23855">VNAPSPRYRQRHRSAPRPDSDTVKVDKDVGRWSFLVCGVTDRNTAALTLPSDTRRWREAVTIERGYVENYGVMVRLDAVKGNMLFRFLFCGVTVGDPATLTLPSDTGGWKEAVTIGLDFVRDYDLHPSSYNQDCLMVEEEHPEPRWLSGSFQLTSYNEMIFRVTGRQLVHLHPSSYNHDYLMAEEEHSEPRWLSGSFQLSTRNEILSK</sequence>
<dbReference type="Proteomes" id="UP001519460">
    <property type="component" value="Unassembled WGS sequence"/>
</dbReference>
<evidence type="ECO:0000313" key="2">
    <source>
        <dbReference type="EMBL" id="KAK7488235.1"/>
    </source>
</evidence>
<reference evidence="2 3" key="1">
    <citation type="journal article" date="2023" name="Sci. Data">
        <title>Genome assembly of the Korean intertidal mud-creeper Batillaria attramentaria.</title>
        <authorList>
            <person name="Patra A.K."/>
            <person name="Ho P.T."/>
            <person name="Jun S."/>
            <person name="Lee S.J."/>
            <person name="Kim Y."/>
            <person name="Won Y.J."/>
        </authorList>
    </citation>
    <scope>NUCLEOTIDE SEQUENCE [LARGE SCALE GENOMIC DNA]</scope>
    <source>
        <strain evidence="2">Wonlab-2016</strain>
    </source>
</reference>
<dbReference type="AlphaFoldDB" id="A0ABD0KLZ4"/>
<dbReference type="EMBL" id="JACVVK020000153">
    <property type="protein sequence ID" value="KAK7488235.1"/>
    <property type="molecule type" value="Genomic_DNA"/>
</dbReference>
<keyword evidence="3" id="KW-1185">Reference proteome</keyword>
<evidence type="ECO:0000313" key="3">
    <source>
        <dbReference type="Proteomes" id="UP001519460"/>
    </source>
</evidence>
<organism evidence="2 3">
    <name type="scientific">Batillaria attramentaria</name>
    <dbReference type="NCBI Taxonomy" id="370345"/>
    <lineage>
        <taxon>Eukaryota</taxon>
        <taxon>Metazoa</taxon>
        <taxon>Spiralia</taxon>
        <taxon>Lophotrochozoa</taxon>
        <taxon>Mollusca</taxon>
        <taxon>Gastropoda</taxon>
        <taxon>Caenogastropoda</taxon>
        <taxon>Sorbeoconcha</taxon>
        <taxon>Cerithioidea</taxon>
        <taxon>Batillariidae</taxon>
        <taxon>Batillaria</taxon>
    </lineage>
</organism>
<proteinExistence type="predicted"/>
<protein>
    <submittedName>
        <fullName evidence="2">Uncharacterized protein</fullName>
    </submittedName>
</protein>
<gene>
    <name evidence="2" type="ORF">BaRGS_00020542</name>
</gene>